<proteinExistence type="predicted"/>
<keyword evidence="2" id="KW-1185">Reference proteome</keyword>
<comment type="caution">
    <text evidence="1">The sequence shown here is derived from an EMBL/GenBank/DDBJ whole genome shotgun (WGS) entry which is preliminary data.</text>
</comment>
<sequence>MEMLKLISLKHLQVPQVQPDVLVCSRELCFLSSSLSSPLLLSLRADSLMNGQRTCVGLLCSRSLCGGLSASIPQGRRLRSQAHHPPPRVRHDYCGRAFSFPSSLFSGSA</sequence>
<dbReference type="AlphaFoldDB" id="A0A9N7U7K0"/>
<reference evidence="1" key="1">
    <citation type="submission" date="2020-03" db="EMBL/GenBank/DDBJ databases">
        <authorList>
            <person name="Weist P."/>
        </authorList>
    </citation>
    <scope>NUCLEOTIDE SEQUENCE</scope>
</reference>
<name>A0A9N7U7K0_PLEPL</name>
<evidence type="ECO:0000313" key="2">
    <source>
        <dbReference type="Proteomes" id="UP001153269"/>
    </source>
</evidence>
<evidence type="ECO:0000313" key="1">
    <source>
        <dbReference type="EMBL" id="CAB1425427.1"/>
    </source>
</evidence>
<gene>
    <name evidence="1" type="ORF">PLEPLA_LOCUS13357</name>
</gene>
<protein>
    <submittedName>
        <fullName evidence="1">Uncharacterized protein</fullName>
    </submittedName>
</protein>
<dbReference type="Proteomes" id="UP001153269">
    <property type="component" value="Unassembled WGS sequence"/>
</dbReference>
<dbReference type="EMBL" id="CADEAL010000802">
    <property type="protein sequence ID" value="CAB1425427.1"/>
    <property type="molecule type" value="Genomic_DNA"/>
</dbReference>
<accession>A0A9N7U7K0</accession>
<organism evidence="1 2">
    <name type="scientific">Pleuronectes platessa</name>
    <name type="common">European plaice</name>
    <dbReference type="NCBI Taxonomy" id="8262"/>
    <lineage>
        <taxon>Eukaryota</taxon>
        <taxon>Metazoa</taxon>
        <taxon>Chordata</taxon>
        <taxon>Craniata</taxon>
        <taxon>Vertebrata</taxon>
        <taxon>Euteleostomi</taxon>
        <taxon>Actinopterygii</taxon>
        <taxon>Neopterygii</taxon>
        <taxon>Teleostei</taxon>
        <taxon>Neoteleostei</taxon>
        <taxon>Acanthomorphata</taxon>
        <taxon>Carangaria</taxon>
        <taxon>Pleuronectiformes</taxon>
        <taxon>Pleuronectoidei</taxon>
        <taxon>Pleuronectidae</taxon>
        <taxon>Pleuronectes</taxon>
    </lineage>
</organism>